<evidence type="ECO:0000256" key="1">
    <source>
        <dbReference type="ARBA" id="ARBA00004123"/>
    </source>
</evidence>
<evidence type="ECO:0000259" key="5">
    <source>
        <dbReference type="PROSITE" id="PS50090"/>
    </source>
</evidence>
<dbReference type="CDD" id="cd00167">
    <property type="entry name" value="SANT"/>
    <property type="match status" value="1"/>
</dbReference>
<dbReference type="PROSITE" id="PS50090">
    <property type="entry name" value="MYB_LIKE"/>
    <property type="match status" value="1"/>
</dbReference>
<dbReference type="InterPro" id="IPR015495">
    <property type="entry name" value="Myb_TF_plants"/>
</dbReference>
<dbReference type="EMBL" id="JACGWO010000001">
    <property type="protein sequence ID" value="KAK4441818.1"/>
    <property type="molecule type" value="Genomic_DNA"/>
</dbReference>
<keyword evidence="8" id="KW-1185">Reference proteome</keyword>
<reference evidence="7" key="1">
    <citation type="submission" date="2020-06" db="EMBL/GenBank/DDBJ databases">
        <authorList>
            <person name="Li T."/>
            <person name="Hu X."/>
            <person name="Zhang T."/>
            <person name="Song X."/>
            <person name="Zhang H."/>
            <person name="Dai N."/>
            <person name="Sheng W."/>
            <person name="Hou X."/>
            <person name="Wei L."/>
        </authorList>
    </citation>
    <scope>NUCLEOTIDE SEQUENCE</scope>
    <source>
        <strain evidence="7">3651</strain>
        <tissue evidence="7">Leaf</tissue>
    </source>
</reference>
<feature type="compositionally biased region" description="Basic residues" evidence="4">
    <location>
        <begin position="200"/>
        <end position="213"/>
    </location>
</feature>
<dbReference type="PANTHER" id="PTHR47999:SF6">
    <property type="entry name" value="MYB-RELATED PROTEIN P"/>
    <property type="match status" value="1"/>
</dbReference>
<feature type="domain" description="HTH myb-type" evidence="6">
    <location>
        <begin position="127"/>
        <end position="181"/>
    </location>
</feature>
<keyword evidence="3" id="KW-0539">Nucleus</keyword>
<feature type="domain" description="Myb-like" evidence="5">
    <location>
        <begin position="127"/>
        <end position="177"/>
    </location>
</feature>
<comment type="subcellular location">
    <subcellularLocation>
        <location evidence="1">Nucleus</location>
    </subcellularLocation>
</comment>
<protein>
    <submittedName>
        <fullName evidence="7">Myb-related protein P</fullName>
    </submittedName>
</protein>
<dbReference type="SMART" id="SM00717">
    <property type="entry name" value="SANT"/>
    <property type="match status" value="2"/>
</dbReference>
<dbReference type="GO" id="GO:0003677">
    <property type="term" value="F:DNA binding"/>
    <property type="evidence" value="ECO:0007669"/>
    <property type="project" value="UniProtKB-KW"/>
</dbReference>
<dbReference type="Gene3D" id="1.10.10.60">
    <property type="entry name" value="Homeodomain-like"/>
    <property type="match status" value="1"/>
</dbReference>
<dbReference type="InterPro" id="IPR009057">
    <property type="entry name" value="Homeodomain-like_sf"/>
</dbReference>
<feature type="region of interest" description="Disordered" evidence="4">
    <location>
        <begin position="200"/>
        <end position="269"/>
    </location>
</feature>
<evidence type="ECO:0000256" key="4">
    <source>
        <dbReference type="SAM" id="MobiDB-lite"/>
    </source>
</evidence>
<dbReference type="FunFam" id="1.10.10.60:FF:000231">
    <property type="entry name" value="Myb transcription factor"/>
    <property type="match status" value="1"/>
</dbReference>
<comment type="caution">
    <text evidence="7">The sequence shown here is derived from an EMBL/GenBank/DDBJ whole genome shotgun (WGS) entry which is preliminary data.</text>
</comment>
<name>A0AAE1Z5E9_9LAMI</name>
<proteinExistence type="predicted"/>
<dbReference type="AlphaFoldDB" id="A0AAE1Z5E9"/>
<evidence type="ECO:0000259" key="6">
    <source>
        <dbReference type="PROSITE" id="PS51294"/>
    </source>
</evidence>
<evidence type="ECO:0000256" key="3">
    <source>
        <dbReference type="ARBA" id="ARBA00023242"/>
    </source>
</evidence>
<dbReference type="Proteomes" id="UP001293254">
    <property type="component" value="Unassembled WGS sequence"/>
</dbReference>
<dbReference type="PROSITE" id="PS51294">
    <property type="entry name" value="HTH_MYB"/>
    <property type="match status" value="1"/>
</dbReference>
<dbReference type="InterPro" id="IPR017930">
    <property type="entry name" value="Myb_dom"/>
</dbReference>
<dbReference type="Pfam" id="PF00249">
    <property type="entry name" value="Myb_DNA-binding"/>
    <property type="match status" value="1"/>
</dbReference>
<organism evidence="7 8">
    <name type="scientific">Sesamum alatum</name>
    <dbReference type="NCBI Taxonomy" id="300844"/>
    <lineage>
        <taxon>Eukaryota</taxon>
        <taxon>Viridiplantae</taxon>
        <taxon>Streptophyta</taxon>
        <taxon>Embryophyta</taxon>
        <taxon>Tracheophyta</taxon>
        <taxon>Spermatophyta</taxon>
        <taxon>Magnoliopsida</taxon>
        <taxon>eudicotyledons</taxon>
        <taxon>Gunneridae</taxon>
        <taxon>Pentapetalae</taxon>
        <taxon>asterids</taxon>
        <taxon>lamiids</taxon>
        <taxon>Lamiales</taxon>
        <taxon>Pedaliaceae</taxon>
        <taxon>Sesamum</taxon>
    </lineage>
</organism>
<evidence type="ECO:0000256" key="2">
    <source>
        <dbReference type="ARBA" id="ARBA00023125"/>
    </source>
</evidence>
<dbReference type="GO" id="GO:0005634">
    <property type="term" value="C:nucleus"/>
    <property type="evidence" value="ECO:0007669"/>
    <property type="project" value="UniProtKB-SubCell"/>
</dbReference>
<dbReference type="InterPro" id="IPR001005">
    <property type="entry name" value="SANT/Myb"/>
</dbReference>
<reference evidence="7" key="2">
    <citation type="journal article" date="2024" name="Plant">
        <title>Genomic evolution and insights into agronomic trait innovations of Sesamum species.</title>
        <authorList>
            <person name="Miao H."/>
            <person name="Wang L."/>
            <person name="Qu L."/>
            <person name="Liu H."/>
            <person name="Sun Y."/>
            <person name="Le M."/>
            <person name="Wang Q."/>
            <person name="Wei S."/>
            <person name="Zheng Y."/>
            <person name="Lin W."/>
            <person name="Duan Y."/>
            <person name="Cao H."/>
            <person name="Xiong S."/>
            <person name="Wang X."/>
            <person name="Wei L."/>
            <person name="Li C."/>
            <person name="Ma Q."/>
            <person name="Ju M."/>
            <person name="Zhao R."/>
            <person name="Li G."/>
            <person name="Mu C."/>
            <person name="Tian Q."/>
            <person name="Mei H."/>
            <person name="Zhang T."/>
            <person name="Gao T."/>
            <person name="Zhang H."/>
        </authorList>
    </citation>
    <scope>NUCLEOTIDE SEQUENCE</scope>
    <source>
        <strain evidence="7">3651</strain>
    </source>
</reference>
<sequence length="269" mass="30897">MAGKKRIWDIQRGRWMPRQEAFDGGEATTSLRLSSTRGKFRHHKTSNFFNYKLRNFTFLPLPTSLFAYKEKWGERLAARKWVSREEDGLLKKTRYLENMLRPMEKALGDRLLRCGKSCRLRWINYLRSDLKRGNISAQEEEIIINLHASLGNRWSLIAGHLPGRTDNEIKNYWNSHLSRKIQSFRPTQFIPPAVAAAVRRTGRRTGRSVAKKNKNSDLKTGGGAANTAVPMPTTPTPEKEALSSTTEWQDKSNSSKNTVIPESSHWKKD</sequence>
<dbReference type="SUPFAM" id="SSF46689">
    <property type="entry name" value="Homeodomain-like"/>
    <property type="match status" value="1"/>
</dbReference>
<feature type="compositionally biased region" description="Polar residues" evidence="4">
    <location>
        <begin position="242"/>
        <end position="261"/>
    </location>
</feature>
<evidence type="ECO:0000313" key="7">
    <source>
        <dbReference type="EMBL" id="KAK4441818.1"/>
    </source>
</evidence>
<gene>
    <name evidence="7" type="ORF">Salat_0516700</name>
</gene>
<dbReference type="PANTHER" id="PTHR47999">
    <property type="entry name" value="TRANSCRIPTION FACTOR MYB8-RELATED-RELATED"/>
    <property type="match status" value="1"/>
</dbReference>
<evidence type="ECO:0000313" key="8">
    <source>
        <dbReference type="Proteomes" id="UP001293254"/>
    </source>
</evidence>
<accession>A0AAE1Z5E9</accession>
<keyword evidence="2" id="KW-0238">DNA-binding</keyword>